<evidence type="ECO:0000259" key="2">
    <source>
        <dbReference type="PROSITE" id="PS51352"/>
    </source>
</evidence>
<accession>A0ABW5WLE3</accession>
<comment type="caution">
    <text evidence="3">The sequence shown here is derived from an EMBL/GenBank/DDBJ whole genome shotgun (WGS) entry which is preliminary data.</text>
</comment>
<organism evidence="3 4">
    <name type="scientific">Lacinutrix iliipiscaria</name>
    <dbReference type="NCBI Taxonomy" id="1230532"/>
    <lineage>
        <taxon>Bacteria</taxon>
        <taxon>Pseudomonadati</taxon>
        <taxon>Bacteroidota</taxon>
        <taxon>Flavobacteriia</taxon>
        <taxon>Flavobacteriales</taxon>
        <taxon>Flavobacteriaceae</taxon>
        <taxon>Lacinutrix</taxon>
    </lineage>
</organism>
<evidence type="ECO:0000256" key="1">
    <source>
        <dbReference type="PROSITE-ProRule" id="PRU00339"/>
    </source>
</evidence>
<keyword evidence="4" id="KW-1185">Reference proteome</keyword>
<dbReference type="Pfam" id="PF00085">
    <property type="entry name" value="Thioredoxin"/>
    <property type="match status" value="1"/>
</dbReference>
<dbReference type="EMBL" id="JBHUOV010000001">
    <property type="protein sequence ID" value="MFD2822764.1"/>
    <property type="molecule type" value="Genomic_DNA"/>
</dbReference>
<dbReference type="Proteomes" id="UP001597533">
    <property type="component" value="Unassembled WGS sequence"/>
</dbReference>
<dbReference type="RefSeq" id="WP_183485940.1">
    <property type="nucleotide sequence ID" value="NZ_JBHUOV010000001.1"/>
</dbReference>
<dbReference type="SUPFAM" id="SSF48452">
    <property type="entry name" value="TPR-like"/>
    <property type="match status" value="1"/>
</dbReference>
<reference evidence="4" key="1">
    <citation type="journal article" date="2019" name="Int. J. Syst. Evol. Microbiol.">
        <title>The Global Catalogue of Microorganisms (GCM) 10K type strain sequencing project: providing services to taxonomists for standard genome sequencing and annotation.</title>
        <authorList>
            <consortium name="The Broad Institute Genomics Platform"/>
            <consortium name="The Broad Institute Genome Sequencing Center for Infectious Disease"/>
            <person name="Wu L."/>
            <person name="Ma J."/>
        </authorList>
    </citation>
    <scope>NUCLEOTIDE SEQUENCE [LARGE SCALE GENOMIC DNA]</scope>
    <source>
        <strain evidence="4">KCTC 32141</strain>
    </source>
</reference>
<keyword evidence="1" id="KW-0802">TPR repeat</keyword>
<proteinExistence type="predicted"/>
<dbReference type="PROSITE" id="PS51352">
    <property type="entry name" value="THIOREDOXIN_2"/>
    <property type="match status" value="1"/>
</dbReference>
<evidence type="ECO:0000313" key="3">
    <source>
        <dbReference type="EMBL" id="MFD2822764.1"/>
    </source>
</evidence>
<dbReference type="InterPro" id="IPR011990">
    <property type="entry name" value="TPR-like_helical_dom_sf"/>
</dbReference>
<name>A0ABW5WLE3_9FLAO</name>
<dbReference type="SMART" id="SM00028">
    <property type="entry name" value="TPR"/>
    <property type="match status" value="2"/>
</dbReference>
<gene>
    <name evidence="3" type="ORF">ACFS5M_03725</name>
</gene>
<feature type="domain" description="Thioredoxin" evidence="2">
    <location>
        <begin position="40"/>
        <end position="175"/>
    </location>
</feature>
<dbReference type="Gene3D" id="1.25.40.10">
    <property type="entry name" value="Tetratricopeptide repeat domain"/>
    <property type="match status" value="1"/>
</dbReference>
<protein>
    <submittedName>
        <fullName evidence="3">Thioredoxin family protein</fullName>
    </submittedName>
</protein>
<dbReference type="CDD" id="cd02947">
    <property type="entry name" value="TRX_family"/>
    <property type="match status" value="1"/>
</dbReference>
<feature type="repeat" description="TPR" evidence="1">
    <location>
        <begin position="249"/>
        <end position="282"/>
    </location>
</feature>
<evidence type="ECO:0000313" key="4">
    <source>
        <dbReference type="Proteomes" id="UP001597533"/>
    </source>
</evidence>
<dbReference type="SUPFAM" id="SSF52833">
    <property type="entry name" value="Thioredoxin-like"/>
    <property type="match status" value="1"/>
</dbReference>
<dbReference type="InterPro" id="IPR019734">
    <property type="entry name" value="TPR_rpt"/>
</dbReference>
<dbReference type="PROSITE" id="PS50005">
    <property type="entry name" value="TPR"/>
    <property type="match status" value="2"/>
</dbReference>
<sequence>MQRTVLFLIAFITFSFGFSQTINHEVLDDKGKAKLLGKINKDGLKKPAFAEWFNKNYDDYDVNDKVVKKLKDSLNLYTIKVFLGTWCGDSRKEIPRFYSIIDQTNFPEDQLEVFALDNGTENYKQGPNGEEKNMNVHRVPTFIFYKNGKEVNRIVEHPKETLERDILTIVNGERYSPNYMAANYMQYLLTEKGVDSLKQDETNLVPRLAEFVKGSRELNTLGYVYLRAEQFDKALYLFDINTKIFPYKYNVYDSLAEAFYETGDYTEALKNYYKVLSLKPDDKNAPEMIDKIQLKTEAMNKED</sequence>
<dbReference type="InterPro" id="IPR013766">
    <property type="entry name" value="Thioredoxin_domain"/>
</dbReference>
<dbReference type="InterPro" id="IPR036249">
    <property type="entry name" value="Thioredoxin-like_sf"/>
</dbReference>
<dbReference type="PROSITE" id="PS50293">
    <property type="entry name" value="TPR_REGION"/>
    <property type="match status" value="1"/>
</dbReference>
<feature type="repeat" description="TPR" evidence="1">
    <location>
        <begin position="215"/>
        <end position="248"/>
    </location>
</feature>
<dbReference type="Gene3D" id="3.40.30.10">
    <property type="entry name" value="Glutaredoxin"/>
    <property type="match status" value="1"/>
</dbReference>